<proteinExistence type="predicted"/>
<feature type="region of interest" description="Disordered" evidence="2">
    <location>
        <begin position="55"/>
        <end position="86"/>
    </location>
</feature>
<feature type="signal peptide" evidence="3">
    <location>
        <begin position="1"/>
        <end position="16"/>
    </location>
</feature>
<keyword evidence="1" id="KW-0677">Repeat</keyword>
<dbReference type="AlphaFoldDB" id="A0AA36D1Y8"/>
<dbReference type="Pfam" id="PF01391">
    <property type="entry name" value="Collagen"/>
    <property type="match status" value="1"/>
</dbReference>
<dbReference type="EMBL" id="CATQJA010002654">
    <property type="protein sequence ID" value="CAJ0578469.1"/>
    <property type="molecule type" value="Genomic_DNA"/>
</dbReference>
<feature type="chain" id="PRO_5041403882" evidence="3">
    <location>
        <begin position="17"/>
        <end position="230"/>
    </location>
</feature>
<keyword evidence="5" id="KW-1185">Reference proteome</keyword>
<reference evidence="4" key="1">
    <citation type="submission" date="2023-06" db="EMBL/GenBank/DDBJ databases">
        <authorList>
            <person name="Delattre M."/>
        </authorList>
    </citation>
    <scope>NUCLEOTIDE SEQUENCE</scope>
    <source>
        <strain evidence="4">AF72</strain>
    </source>
</reference>
<evidence type="ECO:0000256" key="2">
    <source>
        <dbReference type="SAM" id="MobiDB-lite"/>
    </source>
</evidence>
<evidence type="ECO:0000256" key="3">
    <source>
        <dbReference type="SAM" id="SignalP"/>
    </source>
</evidence>
<name>A0AA36D1Y8_9BILA</name>
<dbReference type="PANTHER" id="PTHR37456">
    <property type="entry name" value="SI:CH211-266K2.1"/>
    <property type="match status" value="1"/>
</dbReference>
<dbReference type="InterPro" id="IPR050938">
    <property type="entry name" value="Collagen_Structural_Proteins"/>
</dbReference>
<keyword evidence="3" id="KW-0732">Signal</keyword>
<feature type="non-terminal residue" evidence="4">
    <location>
        <position position="230"/>
    </location>
</feature>
<gene>
    <name evidence="4" type="ORF">MSPICULIGERA_LOCUS16724</name>
</gene>
<accession>A0AA36D1Y8</accession>
<organism evidence="4 5">
    <name type="scientific">Mesorhabditis spiculigera</name>
    <dbReference type="NCBI Taxonomy" id="96644"/>
    <lineage>
        <taxon>Eukaryota</taxon>
        <taxon>Metazoa</taxon>
        <taxon>Ecdysozoa</taxon>
        <taxon>Nematoda</taxon>
        <taxon>Chromadorea</taxon>
        <taxon>Rhabditida</taxon>
        <taxon>Rhabditina</taxon>
        <taxon>Rhabditomorpha</taxon>
        <taxon>Rhabditoidea</taxon>
        <taxon>Rhabditidae</taxon>
        <taxon>Mesorhabditinae</taxon>
        <taxon>Mesorhabditis</taxon>
    </lineage>
</organism>
<protein>
    <submittedName>
        <fullName evidence="4">Uncharacterized protein</fullName>
    </submittedName>
</protein>
<sequence>MRRLLIFLLCIQRIWAALDTAAVISIQNELNKHAQELEMLLEHVKNLNIRVTDLGRPGSPGINGSPGFPGSKGAKGDNGEDGMPGKPGMQGMPGIKGDLGPIGPAGLKGDKVHFRDFLGRKEIEEKLERLVGREIQIGLPGLKGDGGPPGYPGAKGDSGKDGLPGLPGWLVNDKGYCILALGNCPPSFTQIGAYQTHVENYRFGDYSLVKTASVGGNEEQFALKVHACCR</sequence>
<evidence type="ECO:0000313" key="4">
    <source>
        <dbReference type="EMBL" id="CAJ0578469.1"/>
    </source>
</evidence>
<comment type="caution">
    <text evidence="4">The sequence shown here is derived from an EMBL/GenBank/DDBJ whole genome shotgun (WGS) entry which is preliminary data.</text>
</comment>
<dbReference type="Proteomes" id="UP001177023">
    <property type="component" value="Unassembled WGS sequence"/>
</dbReference>
<dbReference type="PANTHER" id="PTHR37456:SF6">
    <property type="entry name" value="COLLAGEN ALPHA-1(XXIII) CHAIN-LIKE ISOFORM X2"/>
    <property type="match status" value="1"/>
</dbReference>
<dbReference type="InterPro" id="IPR008160">
    <property type="entry name" value="Collagen"/>
</dbReference>
<evidence type="ECO:0000256" key="1">
    <source>
        <dbReference type="ARBA" id="ARBA00022737"/>
    </source>
</evidence>
<evidence type="ECO:0000313" key="5">
    <source>
        <dbReference type="Proteomes" id="UP001177023"/>
    </source>
</evidence>